<reference evidence="8" key="2">
    <citation type="submission" date="2024-06" db="EMBL/GenBank/DDBJ databases">
        <authorList>
            <person name="Petrova K.O."/>
            <person name="Toshchakov S.V."/>
            <person name="Boltjanskaja Y.V."/>
            <person name="Kevbrin V."/>
        </authorList>
    </citation>
    <scope>NUCLEOTIDE SEQUENCE</scope>
    <source>
        <strain evidence="8">Z-910T</strain>
    </source>
</reference>
<feature type="domain" description="DUF1722" evidence="7">
    <location>
        <begin position="307"/>
        <end position="408"/>
    </location>
</feature>
<reference evidence="8" key="1">
    <citation type="journal article" date="2013" name="Extremophiles">
        <title>Proteinivorax tanatarense gen. nov., sp. nov., an anaerobic, haloalkaliphilic, proteolytic bacterium isolated from a decaying algal bloom, and proposal of Proteinivoraceae fam. nov.</title>
        <authorList>
            <person name="Kevbrin V."/>
            <person name="Boltyanskaya Y."/>
            <person name="Zhilina T."/>
            <person name="Kolganova T."/>
            <person name="Lavrentjeva E."/>
            <person name="Kuznetsov B."/>
        </authorList>
    </citation>
    <scope>NUCLEOTIDE SEQUENCE</scope>
    <source>
        <strain evidence="8">Z-910T</strain>
    </source>
</reference>
<dbReference type="GO" id="GO:0006289">
    <property type="term" value="P:nucleotide-excision repair"/>
    <property type="evidence" value="ECO:0007669"/>
    <property type="project" value="InterPro"/>
</dbReference>
<dbReference type="EMBL" id="CP158367">
    <property type="protein sequence ID" value="XBX75744.1"/>
    <property type="molecule type" value="Genomic_DNA"/>
</dbReference>
<dbReference type="RefSeq" id="WP_350344482.1">
    <property type="nucleotide sequence ID" value="NZ_CP158367.1"/>
</dbReference>
<evidence type="ECO:0000256" key="5">
    <source>
        <dbReference type="ARBA" id="ARBA00022801"/>
    </source>
</evidence>
<evidence type="ECO:0000256" key="6">
    <source>
        <dbReference type="ARBA" id="ARBA00023204"/>
    </source>
</evidence>
<dbReference type="InterPro" id="IPR013560">
    <property type="entry name" value="DUF1722"/>
</dbReference>
<dbReference type="AlphaFoldDB" id="A0AAU7VP55"/>
<evidence type="ECO:0000256" key="4">
    <source>
        <dbReference type="ARBA" id="ARBA00022769"/>
    </source>
</evidence>
<dbReference type="SUPFAM" id="SSF51658">
    <property type="entry name" value="Xylose isomerase-like"/>
    <property type="match status" value="1"/>
</dbReference>
<gene>
    <name evidence="8" type="primary">uvsE</name>
    <name evidence="8" type="ORF">PRVXT_000898</name>
</gene>
<dbReference type="GO" id="GO:0016787">
    <property type="term" value="F:hydrolase activity"/>
    <property type="evidence" value="ECO:0007669"/>
    <property type="project" value="UniProtKB-KW"/>
</dbReference>
<keyword evidence="5" id="KW-0378">Hydrolase</keyword>
<dbReference type="GO" id="GO:0004519">
    <property type="term" value="F:endonuclease activity"/>
    <property type="evidence" value="ECO:0007669"/>
    <property type="project" value="UniProtKB-KW"/>
</dbReference>
<dbReference type="Pfam" id="PF03851">
    <property type="entry name" value="UvdE"/>
    <property type="match status" value="1"/>
</dbReference>
<keyword evidence="3" id="KW-0227">DNA damage</keyword>
<protein>
    <submittedName>
        <fullName evidence="8">UV DNA damage repair endonuclease UvsE</fullName>
    </submittedName>
</protein>
<dbReference type="InterPro" id="IPR036237">
    <property type="entry name" value="Xyl_isomerase-like_sf"/>
</dbReference>
<keyword evidence="1" id="KW-0540">Nuclease</keyword>
<dbReference type="NCBIfam" id="TIGR00629">
    <property type="entry name" value="uvde"/>
    <property type="match status" value="1"/>
</dbReference>
<sequence>MKLGYACIPFSIEERTNKSFRLSNLSKERFYQTTQQNIEGLKNILTWNIQHDIFLFRISSDIIPFGSHPDNKFNWANDFKPDLREIAGIIEKNKIRVSFHPGQYTVLNSPKEKVRQQAMNDLVYHCRFLDEMELDYTHKVVLHCGGVYNDKLKSMARLKDILSEVPKNVLSRLVLENDDKSYDIADTLEVANHANIPVIFDLFHHRCNSPTKKNEYYWFKKSVNTWSKKDGVPKVHYSNQAEGKKIGSHSLTISSEDFIEFYNKYKNYNVDVMLEVKDKELSVLKCQNLVNDGLSVKHRTDIWALYKYAVMEKDYSLYKECSKVINSDINITEFYKIVDKAILMPINYGSFANAAEHIWGYFKNQATQSEKKRFFDTLKQRDVKKVKKILWALTKKYNNEYLKKSYFFCY</sequence>
<evidence type="ECO:0000256" key="1">
    <source>
        <dbReference type="ARBA" id="ARBA00022722"/>
    </source>
</evidence>
<dbReference type="Gene3D" id="3.20.20.150">
    <property type="entry name" value="Divalent-metal-dependent TIM barrel enzymes"/>
    <property type="match status" value="1"/>
</dbReference>
<dbReference type="GO" id="GO:0009411">
    <property type="term" value="P:response to UV"/>
    <property type="evidence" value="ECO:0007669"/>
    <property type="project" value="InterPro"/>
</dbReference>
<dbReference type="Pfam" id="PF08349">
    <property type="entry name" value="DUF1722"/>
    <property type="match status" value="1"/>
</dbReference>
<evidence type="ECO:0000256" key="3">
    <source>
        <dbReference type="ARBA" id="ARBA00022763"/>
    </source>
</evidence>
<keyword evidence="6" id="KW-0234">DNA repair</keyword>
<accession>A0AAU7VP55</accession>
<keyword evidence="2 8" id="KW-0255">Endonuclease</keyword>
<evidence type="ECO:0000256" key="2">
    <source>
        <dbReference type="ARBA" id="ARBA00022759"/>
    </source>
</evidence>
<organism evidence="8">
    <name type="scientific">Proteinivorax tanatarense</name>
    <dbReference type="NCBI Taxonomy" id="1260629"/>
    <lineage>
        <taxon>Bacteria</taxon>
        <taxon>Bacillati</taxon>
        <taxon>Bacillota</taxon>
        <taxon>Clostridia</taxon>
        <taxon>Eubacteriales</taxon>
        <taxon>Proteinivoracaceae</taxon>
        <taxon>Proteinivorax</taxon>
    </lineage>
</organism>
<dbReference type="PANTHER" id="PTHR31290:SF5">
    <property type="entry name" value="UV-DAMAGE ENDONUCLEASE"/>
    <property type="match status" value="1"/>
</dbReference>
<proteinExistence type="predicted"/>
<evidence type="ECO:0000259" key="7">
    <source>
        <dbReference type="Pfam" id="PF08349"/>
    </source>
</evidence>
<dbReference type="PANTHER" id="PTHR31290">
    <property type="entry name" value="UV-DAMAGE ENDONUCLEASE"/>
    <property type="match status" value="1"/>
</dbReference>
<evidence type="ECO:0000313" key="8">
    <source>
        <dbReference type="EMBL" id="XBX75744.1"/>
    </source>
</evidence>
<dbReference type="InterPro" id="IPR004601">
    <property type="entry name" value="UvdE"/>
</dbReference>
<keyword evidence="4" id="KW-0228">DNA excision</keyword>
<name>A0AAU7VP55_9FIRM</name>